<evidence type="ECO:0000256" key="1">
    <source>
        <dbReference type="ARBA" id="ARBA00006987"/>
    </source>
</evidence>
<name>A0A512N801_9HYPH</name>
<dbReference type="InterPro" id="IPR042100">
    <property type="entry name" value="Bug_dom1"/>
</dbReference>
<dbReference type="Gene3D" id="3.40.190.150">
    <property type="entry name" value="Bordetella uptake gene, domain 1"/>
    <property type="match status" value="1"/>
</dbReference>
<dbReference type="EMBL" id="BKAJ01000032">
    <property type="protein sequence ID" value="GEP54801.1"/>
    <property type="molecule type" value="Genomic_DNA"/>
</dbReference>
<evidence type="ECO:0000313" key="3">
    <source>
        <dbReference type="EMBL" id="GEP54801.1"/>
    </source>
</evidence>
<dbReference type="Proteomes" id="UP000321058">
    <property type="component" value="Unassembled WGS sequence"/>
</dbReference>
<sequence length="327" mass="34365">MKRRTLLAATAASGLAAMPVASMAQAYPSKPITVVVPFAAGGPTDALARILCQRMGEALGQQLIVENVGGAGGTIGVAKVARATPDGYTIAFTHMGTLAVNIALYKSLPYDSQKDFEPVGLGGTNPMVLVTKKDLPAETFPEFQAYVKANEKKVQYGMAGIGAASHLGGLMLNSMMKVDVLEIPYKGTGPALNDLVSGQFDYMVDQAVNVLPQIKSGNIKALGVSTTKRLSQLPDVPTIDEAGLKGYEVTIWNGFFAPKGTPKDVVAKLNQALVTTLSDDKVKVRLTELAVDLPEGKETTPEALGAQLKASIDKWVPAVRAAGVKPE</sequence>
<dbReference type="SUPFAM" id="SSF53850">
    <property type="entry name" value="Periplasmic binding protein-like II"/>
    <property type="match status" value="1"/>
</dbReference>
<protein>
    <recommendedName>
        <fullName evidence="5">ABC transporter substrate-binding protein</fullName>
    </recommendedName>
</protein>
<feature type="chain" id="PRO_5022231652" description="ABC transporter substrate-binding protein" evidence="2">
    <location>
        <begin position="27"/>
        <end position="327"/>
    </location>
</feature>
<evidence type="ECO:0000313" key="4">
    <source>
        <dbReference type="Proteomes" id="UP000321058"/>
    </source>
</evidence>
<keyword evidence="4" id="KW-1185">Reference proteome</keyword>
<evidence type="ECO:0008006" key="5">
    <source>
        <dbReference type="Google" id="ProtNLM"/>
    </source>
</evidence>
<dbReference type="InterPro" id="IPR005064">
    <property type="entry name" value="BUG"/>
</dbReference>
<dbReference type="Pfam" id="PF03401">
    <property type="entry name" value="TctC"/>
    <property type="match status" value="1"/>
</dbReference>
<proteinExistence type="inferred from homology"/>
<reference evidence="3 4" key="1">
    <citation type="submission" date="2019-07" db="EMBL/GenBank/DDBJ databases">
        <title>Whole genome shotgun sequence of Reyranella soli NBRC 108950.</title>
        <authorList>
            <person name="Hosoyama A."/>
            <person name="Uohara A."/>
            <person name="Ohji S."/>
            <person name="Ichikawa N."/>
        </authorList>
    </citation>
    <scope>NUCLEOTIDE SEQUENCE [LARGE SCALE GENOMIC DNA]</scope>
    <source>
        <strain evidence="3 4">NBRC 108950</strain>
    </source>
</reference>
<accession>A0A512N801</accession>
<dbReference type="Gene3D" id="3.40.190.10">
    <property type="entry name" value="Periplasmic binding protein-like II"/>
    <property type="match status" value="1"/>
</dbReference>
<comment type="similarity">
    <text evidence="1">Belongs to the UPF0065 (bug) family.</text>
</comment>
<feature type="signal peptide" evidence="2">
    <location>
        <begin position="1"/>
        <end position="26"/>
    </location>
</feature>
<organism evidence="3 4">
    <name type="scientific">Reyranella soli</name>
    <dbReference type="NCBI Taxonomy" id="1230389"/>
    <lineage>
        <taxon>Bacteria</taxon>
        <taxon>Pseudomonadati</taxon>
        <taxon>Pseudomonadota</taxon>
        <taxon>Alphaproteobacteria</taxon>
        <taxon>Hyphomicrobiales</taxon>
        <taxon>Reyranellaceae</taxon>
        <taxon>Reyranella</taxon>
    </lineage>
</organism>
<comment type="caution">
    <text evidence="3">The sequence shown here is derived from an EMBL/GenBank/DDBJ whole genome shotgun (WGS) entry which is preliminary data.</text>
</comment>
<dbReference type="PANTHER" id="PTHR42928">
    <property type="entry name" value="TRICARBOXYLATE-BINDING PROTEIN"/>
    <property type="match status" value="1"/>
</dbReference>
<gene>
    <name evidence="3" type="ORF">RSO01_19670</name>
</gene>
<evidence type="ECO:0000256" key="2">
    <source>
        <dbReference type="SAM" id="SignalP"/>
    </source>
</evidence>
<dbReference type="PANTHER" id="PTHR42928:SF5">
    <property type="entry name" value="BLR1237 PROTEIN"/>
    <property type="match status" value="1"/>
</dbReference>
<dbReference type="RefSeq" id="WP_147148707.1">
    <property type="nucleotide sequence ID" value="NZ_BKAJ01000032.1"/>
</dbReference>
<keyword evidence="2" id="KW-0732">Signal</keyword>
<dbReference type="AlphaFoldDB" id="A0A512N801"/>
<dbReference type="OrthoDB" id="7250553at2"/>
<dbReference type="PIRSF" id="PIRSF017082">
    <property type="entry name" value="YflP"/>
    <property type="match status" value="1"/>
</dbReference>